<keyword evidence="5" id="KW-1185">Reference proteome</keyword>
<dbReference type="Proteomes" id="UP000186817">
    <property type="component" value="Unassembled WGS sequence"/>
</dbReference>
<feature type="transmembrane region" description="Helical" evidence="3">
    <location>
        <begin position="490"/>
        <end position="513"/>
    </location>
</feature>
<dbReference type="EMBL" id="LSRX01001142">
    <property type="protein sequence ID" value="OLP83096.1"/>
    <property type="molecule type" value="Genomic_DNA"/>
</dbReference>
<dbReference type="SUPFAM" id="SSF160443">
    <property type="entry name" value="SMR domain-like"/>
    <property type="match status" value="1"/>
</dbReference>
<keyword evidence="3" id="KW-1133">Transmembrane helix</keyword>
<feature type="transmembrane region" description="Helical" evidence="3">
    <location>
        <begin position="1377"/>
        <end position="1405"/>
    </location>
</feature>
<evidence type="ECO:0000256" key="1">
    <source>
        <dbReference type="ARBA" id="ARBA00022737"/>
    </source>
</evidence>
<feature type="region of interest" description="Disordered" evidence="2">
    <location>
        <begin position="1297"/>
        <end position="1369"/>
    </location>
</feature>
<keyword evidence="4" id="KW-0670">Pyruvate</keyword>
<dbReference type="InterPro" id="IPR011990">
    <property type="entry name" value="TPR-like_helical_dom_sf"/>
</dbReference>
<dbReference type="InterPro" id="IPR036063">
    <property type="entry name" value="Smr_dom_sf"/>
</dbReference>
<feature type="compositionally biased region" description="Gly residues" evidence="2">
    <location>
        <begin position="274"/>
        <end position="357"/>
    </location>
</feature>
<name>A0A1Q9CJL1_SYMMI</name>
<reference evidence="4 5" key="1">
    <citation type="submission" date="2016-02" db="EMBL/GenBank/DDBJ databases">
        <title>Genome analysis of coral dinoflagellate symbionts highlights evolutionary adaptations to a symbiotic lifestyle.</title>
        <authorList>
            <person name="Aranda M."/>
            <person name="Li Y."/>
            <person name="Liew Y.J."/>
            <person name="Baumgarten S."/>
            <person name="Simakov O."/>
            <person name="Wilson M."/>
            <person name="Piel J."/>
            <person name="Ashoor H."/>
            <person name="Bougouffa S."/>
            <person name="Bajic V.B."/>
            <person name="Ryu T."/>
            <person name="Ravasi T."/>
            <person name="Bayer T."/>
            <person name="Micklem G."/>
            <person name="Kim H."/>
            <person name="Bhak J."/>
            <person name="Lajeunesse T.C."/>
            <person name="Voolstra C.R."/>
        </authorList>
    </citation>
    <scope>NUCLEOTIDE SEQUENCE [LARGE SCALE GENOMIC DNA]</scope>
    <source>
        <strain evidence="4 5">CCMP2467</strain>
    </source>
</reference>
<dbReference type="Gene3D" id="3.40.50.970">
    <property type="match status" value="1"/>
</dbReference>
<evidence type="ECO:0000313" key="4">
    <source>
        <dbReference type="EMBL" id="OLP83096.1"/>
    </source>
</evidence>
<feature type="compositionally biased region" description="Basic residues" evidence="2">
    <location>
        <begin position="1298"/>
        <end position="1307"/>
    </location>
</feature>
<dbReference type="PANTHER" id="PTHR47447:SF17">
    <property type="entry name" value="OS12G0638900 PROTEIN"/>
    <property type="match status" value="1"/>
</dbReference>
<keyword evidence="1" id="KW-0677">Repeat</keyword>
<protein>
    <submittedName>
        <fullName evidence="4">Pyruvate dehydrogenase E1 component</fullName>
    </submittedName>
</protein>
<keyword evidence="3" id="KW-0472">Membrane</keyword>
<sequence length="1573" mass="170363">MPCEASSLHLRHVKWGFPKIGVATETTFLSALAQGLCWEAAVRHLSQMKSGDAKPNVITFSSAIRAAEMGSAWEHVLKLLSDMPGAAIKPDTIVMTSCIGASYKAAHWAQAVHLFSSMDSVSLTPDVFCFNNAIAAWAFPGHWKATLTLLERLRLSKLQPVGDTLASCVSACGQAAQWEAALLLLQDLGTEGLLISTWGEVIPVLVEGGLLQAEMETLALSSVDPDAEETTKLTKNQRAAALRKEQPSAKAAAKGGSGIGTANAAGKGNAGNPKGPGKGNAGNPKGPGKGNAGNPKGPGKGNAGNPKGPGKGNAGNPKGPGKGNAGNPKGPGKGNAGNPKGPGKGNAGNPKGPGKGNAGNPKGPGARSDPKGAQVEDMLQWLRKLSPDCPEGVLARVPPVWKDDLCGDDAIGRAMVKWVVTPALERQRIMQEDHPIPDQWEDDDVAGLWAPLILPICLMIYLHHPVEYLANTLEFLFPRVALRHGGSQRMLMLMLVMVKVLRQRMLMLMLVMVKGLRRGMLMMMVLMMVTVARGEVAQFGRDPECFDISTDSEDDSVPGEWTDTGEPKHVDERVGRMVQLEREERKALAEELDRGLSCTTPGLLAELGEDLTLMKLLQEHDACEREVELGCSSLALCRLRSVERELEDLWCESEKTGLPQVRAVKVEPSSQMTSASPEEPLHVEGPFCDLRDGSVPGELSQLVHPNFGLDTPELVGKGAQPTPGALLQTRIVPQAEVWQNLEDWRQPLTDEVVALKNVHRAVWAIGPEELKRLEQLAVVSVIPAKGVFTQKPITNRLRARVVGCGNFLENDAPAEDVAKGMCRSQELYAGGVDGVSVRLQTSVAAMNGWGNAVLDIKTAFLGAPLYQDNQGHALLTPRDLESGNLDFEMLVKKLRAVQGDKVKIVVVSPPKILVRLGLIEESEKWLVIKVLYGLAEAPRRWSAHRDLLLRQLFWEDAGRRFSLVQCEADANLWRVVSVQQPDSTQDVDASSKNPSPEIYTGNPQQEDEGLKLHGLLGVYVDDMLITADGDTTESLIRELRAIWSTSEPEVAEVGRKDTLHKAMGVKILVLSVLLATVAAKLVITVEDSGDEDRLANILLAVSMLLAIVAGYLLRKWCAEKRVEGSEDPSEVRSLRVSTLRESEEDQWSVVENTAGNQEEVELKRDLACENRQLPELLACENRQLPELLACENRLYLLDPRKLKLPDQCQVSQLSGRRQWPRGLELMEEMARHATKGDLRTYTAALTVCEGGSLWERAVHLLSSALELRPSSSELDELLQSAVTPIYNANRLAEEKLLKKDKREKKRKNAEAMDGSPLAGGKPDGPDGPDGPGGGAAAVGQPGNLSIGSATCQEEEGEREEVMEEKEREEGSRSIPTLVLLVVLVIAEVAVVGVVVVAVPVTLMLYPDEFLALKDEGRFRHPSEQDLHDLTLETALVAVCEELLRFAVCQLQGDLIVVTGVGKNSPGEPVLLPAVRMLLEEFGLHAEPLPMPGRLRVPSPAVALCNTIPTNMEPEYPGDLTLESRISNLVRWNAAVMVSDGNRRAAGVGGHIGTFASICDIFEALLPDLEFVEL</sequence>
<dbReference type="SUPFAM" id="SSF52518">
    <property type="entry name" value="Thiamin diphosphate-binding fold (THDP-binding)"/>
    <property type="match status" value="1"/>
</dbReference>
<dbReference type="OrthoDB" id="448957at2759"/>
<comment type="caution">
    <text evidence="4">The sequence shown here is derived from an EMBL/GenBank/DDBJ whole genome shotgun (WGS) entry which is preliminary data.</text>
</comment>
<feature type="compositionally biased region" description="Gly residues" evidence="2">
    <location>
        <begin position="1327"/>
        <end position="1336"/>
    </location>
</feature>
<dbReference type="InterPro" id="IPR029061">
    <property type="entry name" value="THDP-binding"/>
</dbReference>
<keyword evidence="3" id="KW-0812">Transmembrane</keyword>
<dbReference type="Gene3D" id="1.25.40.10">
    <property type="entry name" value="Tetratricopeptide repeat domain"/>
    <property type="match status" value="1"/>
</dbReference>
<feature type="transmembrane region" description="Helical" evidence="3">
    <location>
        <begin position="1095"/>
        <end position="1113"/>
    </location>
</feature>
<feature type="region of interest" description="Disordered" evidence="2">
    <location>
        <begin position="983"/>
        <end position="1005"/>
    </location>
</feature>
<feature type="transmembrane region" description="Helical" evidence="3">
    <location>
        <begin position="1065"/>
        <end position="1083"/>
    </location>
</feature>
<accession>A0A1Q9CJL1</accession>
<feature type="region of interest" description="Disordered" evidence="2">
    <location>
        <begin position="239"/>
        <end position="373"/>
    </location>
</feature>
<proteinExistence type="predicted"/>
<dbReference type="PANTHER" id="PTHR47447">
    <property type="entry name" value="OS03G0856100 PROTEIN"/>
    <property type="match status" value="1"/>
</dbReference>
<feature type="compositionally biased region" description="Low complexity" evidence="2">
    <location>
        <begin position="248"/>
        <end position="273"/>
    </location>
</feature>
<feature type="compositionally biased region" description="Polar residues" evidence="2">
    <location>
        <begin position="983"/>
        <end position="994"/>
    </location>
</feature>
<feature type="compositionally biased region" description="Acidic residues" evidence="2">
    <location>
        <begin position="1352"/>
        <end position="1363"/>
    </location>
</feature>
<dbReference type="Gene3D" id="3.30.1370.110">
    <property type="match status" value="1"/>
</dbReference>
<gene>
    <name evidence="4" type="primary">aceE</name>
    <name evidence="4" type="ORF">AK812_SmicGene36186</name>
</gene>
<evidence type="ECO:0000256" key="2">
    <source>
        <dbReference type="SAM" id="MobiDB-lite"/>
    </source>
</evidence>
<evidence type="ECO:0000256" key="3">
    <source>
        <dbReference type="SAM" id="Phobius"/>
    </source>
</evidence>
<organism evidence="4 5">
    <name type="scientific">Symbiodinium microadriaticum</name>
    <name type="common">Dinoflagellate</name>
    <name type="synonym">Zooxanthella microadriatica</name>
    <dbReference type="NCBI Taxonomy" id="2951"/>
    <lineage>
        <taxon>Eukaryota</taxon>
        <taxon>Sar</taxon>
        <taxon>Alveolata</taxon>
        <taxon>Dinophyceae</taxon>
        <taxon>Suessiales</taxon>
        <taxon>Symbiodiniaceae</taxon>
        <taxon>Symbiodinium</taxon>
    </lineage>
</organism>
<evidence type="ECO:0000313" key="5">
    <source>
        <dbReference type="Proteomes" id="UP000186817"/>
    </source>
</evidence>